<dbReference type="PANTHER" id="PTHR46190">
    <property type="entry name" value="SI:CH211-201H21.5-RELATED"/>
    <property type="match status" value="1"/>
</dbReference>
<dbReference type="PANTHER" id="PTHR46190:SF1">
    <property type="entry name" value="SI:CH211-201H21.5"/>
    <property type="match status" value="1"/>
</dbReference>
<dbReference type="InterPro" id="IPR036452">
    <property type="entry name" value="Ribo_hydro-like"/>
</dbReference>
<keyword evidence="4" id="KW-1185">Reference proteome</keyword>
<feature type="domain" description="Inosine/uridine-preferring nucleoside hydrolase" evidence="2">
    <location>
        <begin position="12"/>
        <end position="336"/>
    </location>
</feature>
<dbReference type="Pfam" id="PF01156">
    <property type="entry name" value="IU_nuc_hydro"/>
    <property type="match status" value="1"/>
</dbReference>
<dbReference type="Gene3D" id="3.90.245.10">
    <property type="entry name" value="Ribonucleoside hydrolase-like"/>
    <property type="match status" value="1"/>
</dbReference>
<dbReference type="SUPFAM" id="SSF53590">
    <property type="entry name" value="Nucleoside hydrolase"/>
    <property type="match status" value="1"/>
</dbReference>
<dbReference type="Proteomes" id="UP001292094">
    <property type="component" value="Unassembled WGS sequence"/>
</dbReference>
<dbReference type="AlphaFoldDB" id="A0AAE1NNT3"/>
<dbReference type="EMBL" id="JAWZYT010004800">
    <property type="protein sequence ID" value="KAK4292537.1"/>
    <property type="molecule type" value="Genomic_DNA"/>
</dbReference>
<protein>
    <recommendedName>
        <fullName evidence="2">Inosine/uridine-preferring nucleoside hydrolase domain-containing protein</fullName>
    </recommendedName>
</protein>
<dbReference type="GO" id="GO:0016799">
    <property type="term" value="F:hydrolase activity, hydrolyzing N-glycosyl compounds"/>
    <property type="evidence" value="ECO:0007669"/>
    <property type="project" value="InterPro"/>
</dbReference>
<reference evidence="3" key="1">
    <citation type="submission" date="2023-11" db="EMBL/GenBank/DDBJ databases">
        <title>Genome assemblies of two species of porcelain crab, Petrolisthes cinctipes and Petrolisthes manimaculis (Anomura: Porcellanidae).</title>
        <authorList>
            <person name="Angst P."/>
        </authorList>
    </citation>
    <scope>NUCLEOTIDE SEQUENCE</scope>
    <source>
        <strain evidence="3">PB745_02</strain>
        <tissue evidence="3">Gill</tissue>
    </source>
</reference>
<proteinExistence type="inferred from homology"/>
<organism evidence="3 4">
    <name type="scientific">Petrolisthes manimaculis</name>
    <dbReference type="NCBI Taxonomy" id="1843537"/>
    <lineage>
        <taxon>Eukaryota</taxon>
        <taxon>Metazoa</taxon>
        <taxon>Ecdysozoa</taxon>
        <taxon>Arthropoda</taxon>
        <taxon>Crustacea</taxon>
        <taxon>Multicrustacea</taxon>
        <taxon>Malacostraca</taxon>
        <taxon>Eumalacostraca</taxon>
        <taxon>Eucarida</taxon>
        <taxon>Decapoda</taxon>
        <taxon>Pleocyemata</taxon>
        <taxon>Anomura</taxon>
        <taxon>Galatheoidea</taxon>
        <taxon>Porcellanidae</taxon>
        <taxon>Petrolisthes</taxon>
    </lineage>
</organism>
<dbReference type="InterPro" id="IPR001910">
    <property type="entry name" value="Inosine/uridine_hydrolase_dom"/>
</dbReference>
<evidence type="ECO:0000313" key="3">
    <source>
        <dbReference type="EMBL" id="KAK4292537.1"/>
    </source>
</evidence>
<dbReference type="InterPro" id="IPR052775">
    <property type="entry name" value="IUN_hydrolase"/>
</dbReference>
<gene>
    <name evidence="3" type="ORF">Pmani_034711</name>
</gene>
<comment type="similarity">
    <text evidence="1">Belongs to the IUNH family.</text>
</comment>
<accession>A0AAE1NNT3</accession>
<sequence>MAATSMMIGRKVIIDTDAGRDDALALFMALEAHKRQEINVIAITTVNGNTLLHHVNNNVQRILHTVKMQEIPVYSGTTRPLVHPWNPTEKPFHGYDGFGDVDLPVLSPPPPPIQKQHAVWALVNLVKKYPGEIVLIALGPLTNLALAQRLDPEFTSNLQALYVMGGNTTGEGNWTSSAEFNFLLDPEAARVVFEETSIPINLTPWEICYHDLGISYDVRKEMGQIKSKAAELMDKIEADVIANLEYDYWITCDQVAMAWMIDDVKNGNLQKCQNIIQDYSNKKVIKDCLATATKRCFASVELNGEITRGQMAIDHMSTRKRSPNLNILSGVNKPLYLRYLRMGFGGGF</sequence>
<evidence type="ECO:0000259" key="2">
    <source>
        <dbReference type="Pfam" id="PF01156"/>
    </source>
</evidence>
<evidence type="ECO:0000256" key="1">
    <source>
        <dbReference type="ARBA" id="ARBA00009176"/>
    </source>
</evidence>
<evidence type="ECO:0000313" key="4">
    <source>
        <dbReference type="Proteomes" id="UP001292094"/>
    </source>
</evidence>
<name>A0AAE1NNT3_9EUCA</name>
<comment type="caution">
    <text evidence="3">The sequence shown here is derived from an EMBL/GenBank/DDBJ whole genome shotgun (WGS) entry which is preliminary data.</text>
</comment>